<dbReference type="AlphaFoldDB" id="A0A6V7H0N3"/>
<gene>
    <name evidence="1" type="ORF">MHI_LOCUS343957</name>
</gene>
<feature type="non-terminal residue" evidence="1">
    <location>
        <position position="1"/>
    </location>
</feature>
<reference evidence="1" key="1">
    <citation type="submission" date="2020-07" db="EMBL/GenBank/DDBJ databases">
        <authorList>
            <person name="Nazaruddin N."/>
        </authorList>
    </citation>
    <scope>NUCLEOTIDE SEQUENCE</scope>
</reference>
<dbReference type="EMBL" id="CAJDYZ010005904">
    <property type="protein sequence ID" value="CAD1472904.1"/>
    <property type="molecule type" value="Genomic_DNA"/>
</dbReference>
<feature type="non-terminal residue" evidence="1">
    <location>
        <position position="94"/>
    </location>
</feature>
<proteinExistence type="predicted"/>
<sequence length="94" mass="10804">IFSLNYTSIIYKYRHISHAILNFPDNLRIDIVECQHIEVGSHSTQQSKFLKLTPNGVNFSAKYAGVVNPYTALTSMELDTVYQYLLCLNLDVKY</sequence>
<comment type="caution">
    <text evidence="1">The sequence shown here is derived from an EMBL/GenBank/DDBJ whole genome shotgun (WGS) entry which is preliminary data.</text>
</comment>
<organism evidence="1 2">
    <name type="scientific">Heterotrigona itama</name>
    <dbReference type="NCBI Taxonomy" id="395501"/>
    <lineage>
        <taxon>Eukaryota</taxon>
        <taxon>Metazoa</taxon>
        <taxon>Ecdysozoa</taxon>
        <taxon>Arthropoda</taxon>
        <taxon>Hexapoda</taxon>
        <taxon>Insecta</taxon>
        <taxon>Pterygota</taxon>
        <taxon>Neoptera</taxon>
        <taxon>Endopterygota</taxon>
        <taxon>Hymenoptera</taxon>
        <taxon>Apocrita</taxon>
        <taxon>Aculeata</taxon>
        <taxon>Apoidea</taxon>
        <taxon>Anthophila</taxon>
        <taxon>Apidae</taxon>
        <taxon>Heterotrigona</taxon>
    </lineage>
</organism>
<evidence type="ECO:0000313" key="1">
    <source>
        <dbReference type="EMBL" id="CAD1472904.1"/>
    </source>
</evidence>
<evidence type="ECO:0000313" key="2">
    <source>
        <dbReference type="Proteomes" id="UP000752696"/>
    </source>
</evidence>
<protein>
    <submittedName>
        <fullName evidence="1">Uncharacterized protein</fullName>
    </submittedName>
</protein>
<accession>A0A6V7H0N3</accession>
<name>A0A6V7H0N3_9HYME</name>
<keyword evidence="2" id="KW-1185">Reference proteome</keyword>
<dbReference type="Proteomes" id="UP000752696">
    <property type="component" value="Unassembled WGS sequence"/>
</dbReference>